<name>A0ABV0QS53_9TELE</name>
<sequence length="89" mass="10202">MSRFNLDRFRFEKKITNKDPRCVSKSPDSEKENEPESIRRRLAVKSRPAQLKSRSHAAEAVRAVFSLRESFLMAVKECSSSMVSVAQAR</sequence>
<dbReference type="EMBL" id="JAHRIN010020168">
    <property type="protein sequence ID" value="MEQ2198664.1"/>
    <property type="molecule type" value="Genomic_DNA"/>
</dbReference>
<protein>
    <submittedName>
        <fullName evidence="2">Uncharacterized protein</fullName>
    </submittedName>
</protein>
<keyword evidence="3" id="KW-1185">Reference proteome</keyword>
<proteinExistence type="predicted"/>
<comment type="caution">
    <text evidence="2">The sequence shown here is derived from an EMBL/GenBank/DDBJ whole genome shotgun (WGS) entry which is preliminary data.</text>
</comment>
<feature type="region of interest" description="Disordered" evidence="1">
    <location>
        <begin position="18"/>
        <end position="39"/>
    </location>
</feature>
<reference evidence="2 3" key="1">
    <citation type="submission" date="2021-06" db="EMBL/GenBank/DDBJ databases">
        <authorList>
            <person name="Palmer J.M."/>
        </authorList>
    </citation>
    <scope>NUCLEOTIDE SEQUENCE [LARGE SCALE GENOMIC DNA]</scope>
    <source>
        <strain evidence="2 3">XC_2019</strain>
        <tissue evidence="2">Muscle</tissue>
    </source>
</reference>
<gene>
    <name evidence="2" type="ORF">XENOCAPTIV_016214</name>
</gene>
<accession>A0ABV0QS53</accession>
<evidence type="ECO:0000313" key="2">
    <source>
        <dbReference type="EMBL" id="MEQ2198664.1"/>
    </source>
</evidence>
<organism evidence="2 3">
    <name type="scientific">Xenoophorus captivus</name>
    <dbReference type="NCBI Taxonomy" id="1517983"/>
    <lineage>
        <taxon>Eukaryota</taxon>
        <taxon>Metazoa</taxon>
        <taxon>Chordata</taxon>
        <taxon>Craniata</taxon>
        <taxon>Vertebrata</taxon>
        <taxon>Euteleostomi</taxon>
        <taxon>Actinopterygii</taxon>
        <taxon>Neopterygii</taxon>
        <taxon>Teleostei</taxon>
        <taxon>Neoteleostei</taxon>
        <taxon>Acanthomorphata</taxon>
        <taxon>Ovalentaria</taxon>
        <taxon>Atherinomorphae</taxon>
        <taxon>Cyprinodontiformes</taxon>
        <taxon>Goodeidae</taxon>
        <taxon>Xenoophorus</taxon>
    </lineage>
</organism>
<evidence type="ECO:0000256" key="1">
    <source>
        <dbReference type="SAM" id="MobiDB-lite"/>
    </source>
</evidence>
<dbReference type="Proteomes" id="UP001434883">
    <property type="component" value="Unassembled WGS sequence"/>
</dbReference>
<evidence type="ECO:0000313" key="3">
    <source>
        <dbReference type="Proteomes" id="UP001434883"/>
    </source>
</evidence>